<dbReference type="AlphaFoldDB" id="A0AAD6J439"/>
<organism evidence="1 2">
    <name type="scientific">Drechslerella dactyloides</name>
    <name type="common">Nematode-trapping fungus</name>
    <name type="synonym">Arthrobotrys dactyloides</name>
    <dbReference type="NCBI Taxonomy" id="74499"/>
    <lineage>
        <taxon>Eukaryota</taxon>
        <taxon>Fungi</taxon>
        <taxon>Dikarya</taxon>
        <taxon>Ascomycota</taxon>
        <taxon>Pezizomycotina</taxon>
        <taxon>Orbiliomycetes</taxon>
        <taxon>Orbiliales</taxon>
        <taxon>Orbiliaceae</taxon>
        <taxon>Drechslerella</taxon>
    </lineage>
</organism>
<comment type="caution">
    <text evidence="1">The sequence shown here is derived from an EMBL/GenBank/DDBJ whole genome shotgun (WGS) entry which is preliminary data.</text>
</comment>
<dbReference type="Proteomes" id="UP001221413">
    <property type="component" value="Unassembled WGS sequence"/>
</dbReference>
<keyword evidence="2" id="KW-1185">Reference proteome</keyword>
<name>A0AAD6J439_DREDA</name>
<proteinExistence type="predicted"/>
<accession>A0AAD6J439</accession>
<gene>
    <name evidence="1" type="ORF">Dda_2275</name>
</gene>
<reference evidence="1" key="1">
    <citation type="submission" date="2023-01" db="EMBL/GenBank/DDBJ databases">
        <title>The chitinases involved in constricting ring structure development in the nematode-trapping fungus Drechslerella dactyloides.</title>
        <authorList>
            <person name="Wang R."/>
            <person name="Zhang L."/>
            <person name="Tang P."/>
            <person name="Li S."/>
            <person name="Liang L."/>
        </authorList>
    </citation>
    <scope>NUCLEOTIDE SEQUENCE</scope>
    <source>
        <strain evidence="1">YMF1.00031</strain>
    </source>
</reference>
<evidence type="ECO:0000313" key="1">
    <source>
        <dbReference type="EMBL" id="KAJ6263706.1"/>
    </source>
</evidence>
<protein>
    <submittedName>
        <fullName evidence="1">Uncharacterized protein</fullName>
    </submittedName>
</protein>
<sequence length="124" mass="13959">MASGDDYGRTGTPAFARLRRQVGNVFRKSLSREHAPGCQSSLRRPGQRYAIGNRELANLKYGEKPADKEKALSTLGWHDLEPKMKYESLAGEEEQKAVVVKIDEDEDVEEETDADKGVFWVITM</sequence>
<dbReference type="EMBL" id="JAQGDS010000002">
    <property type="protein sequence ID" value="KAJ6263706.1"/>
    <property type="molecule type" value="Genomic_DNA"/>
</dbReference>
<evidence type="ECO:0000313" key="2">
    <source>
        <dbReference type="Proteomes" id="UP001221413"/>
    </source>
</evidence>